<dbReference type="EMBL" id="CP002480">
    <property type="protein sequence ID" value="ADW69550.1"/>
    <property type="molecule type" value="Genomic_DNA"/>
</dbReference>
<dbReference type="Proteomes" id="UP000000343">
    <property type="component" value="Chromosome"/>
</dbReference>
<dbReference type="KEGG" id="acm:AciX9_2520"/>
<feature type="region of interest" description="Disordered" evidence="1">
    <location>
        <begin position="1"/>
        <end position="22"/>
    </location>
</feature>
<protein>
    <submittedName>
        <fullName evidence="2">Uncharacterized protein</fullName>
    </submittedName>
</protein>
<evidence type="ECO:0000313" key="2">
    <source>
        <dbReference type="EMBL" id="ADW69550.1"/>
    </source>
</evidence>
<dbReference type="PaxDb" id="1198114-AciX9_2520"/>
<accession>E8WVM1</accession>
<proteinExistence type="predicted"/>
<organism evidence="3">
    <name type="scientific">Granulicella tundricola (strain ATCC BAA-1859 / DSM 23138 / MP5ACTX9)</name>
    <dbReference type="NCBI Taxonomy" id="1198114"/>
    <lineage>
        <taxon>Bacteria</taxon>
        <taxon>Pseudomonadati</taxon>
        <taxon>Acidobacteriota</taxon>
        <taxon>Terriglobia</taxon>
        <taxon>Terriglobales</taxon>
        <taxon>Acidobacteriaceae</taxon>
        <taxon>Granulicella</taxon>
    </lineage>
</organism>
<name>E8WVM1_GRATM</name>
<reference evidence="3" key="1">
    <citation type="submission" date="2011-01" db="EMBL/GenBank/DDBJ databases">
        <title>Complete sequence of chromosome of Acidobacterium sp. MP5ACTX9.</title>
        <authorList>
            <consortium name="US DOE Joint Genome Institute"/>
            <person name="Lucas S."/>
            <person name="Copeland A."/>
            <person name="Lapidus A."/>
            <person name="Cheng J.-F."/>
            <person name="Goodwin L."/>
            <person name="Pitluck S."/>
            <person name="Teshima H."/>
            <person name="Detter J.C."/>
            <person name="Han C."/>
            <person name="Tapia R."/>
            <person name="Land M."/>
            <person name="Hauser L."/>
            <person name="Kyrpides N."/>
            <person name="Ivanova N."/>
            <person name="Ovchinnikova G."/>
            <person name="Pagani I."/>
            <person name="Rawat S.R."/>
            <person name="Mannisto M."/>
            <person name="Haggblom M.M."/>
            <person name="Woyke T."/>
        </authorList>
    </citation>
    <scope>NUCLEOTIDE SEQUENCE [LARGE SCALE GENOMIC DNA]</scope>
    <source>
        <strain evidence="3">MP5ACTX9</strain>
    </source>
</reference>
<dbReference type="AlphaFoldDB" id="E8WVM1"/>
<dbReference type="HOGENOM" id="CLU_2508074_0_0_0"/>
<keyword evidence="3" id="KW-1185">Reference proteome</keyword>
<evidence type="ECO:0000256" key="1">
    <source>
        <dbReference type="SAM" id="MobiDB-lite"/>
    </source>
</evidence>
<evidence type="ECO:0000313" key="3">
    <source>
        <dbReference type="Proteomes" id="UP000000343"/>
    </source>
</evidence>
<sequence>MRSSIGPSKYATKKPPLQTIADPPQDSAAQLAHLATSGRIICFADLALLQLAEARTRRELCAVDAVSTVNAGVIANFALRVTGVA</sequence>
<dbReference type="RefSeq" id="WP_013580865.1">
    <property type="nucleotide sequence ID" value="NC_015064.1"/>
</dbReference>
<gene>
    <name evidence="2" type="ordered locus">AciX9_2520</name>
</gene>